<keyword evidence="1" id="KW-1133">Transmembrane helix</keyword>
<evidence type="ECO:0000313" key="2">
    <source>
        <dbReference type="EMBL" id="KAL5105214.1"/>
    </source>
</evidence>
<proteinExistence type="predicted"/>
<gene>
    <name evidence="2" type="ORF">TcWFU_005605</name>
</gene>
<evidence type="ECO:0000256" key="1">
    <source>
        <dbReference type="SAM" id="Phobius"/>
    </source>
</evidence>
<keyword evidence="3" id="KW-1185">Reference proteome</keyword>
<keyword evidence="1" id="KW-0812">Transmembrane</keyword>
<organism evidence="2 3">
    <name type="scientific">Taenia crassiceps</name>
    <dbReference type="NCBI Taxonomy" id="6207"/>
    <lineage>
        <taxon>Eukaryota</taxon>
        <taxon>Metazoa</taxon>
        <taxon>Spiralia</taxon>
        <taxon>Lophotrochozoa</taxon>
        <taxon>Platyhelminthes</taxon>
        <taxon>Cestoda</taxon>
        <taxon>Eucestoda</taxon>
        <taxon>Cyclophyllidea</taxon>
        <taxon>Taeniidae</taxon>
        <taxon>Taenia</taxon>
    </lineage>
</organism>
<name>A0ABR4Q6G6_9CEST</name>
<protein>
    <submittedName>
        <fullName evidence="2">Uncharacterized protein</fullName>
    </submittedName>
</protein>
<dbReference type="EMBL" id="JAKROA010000009">
    <property type="protein sequence ID" value="KAL5105214.1"/>
    <property type="molecule type" value="Genomic_DNA"/>
</dbReference>
<comment type="caution">
    <text evidence="2">The sequence shown here is derived from an EMBL/GenBank/DDBJ whole genome shotgun (WGS) entry which is preliminary data.</text>
</comment>
<reference evidence="2 3" key="1">
    <citation type="journal article" date="2022" name="Front. Cell. Infect. Microbiol.">
        <title>The Genomes of Two Strains of Taenia crassiceps the Animal Model for the Study of Human Cysticercosis.</title>
        <authorList>
            <person name="Bobes R.J."/>
            <person name="Estrada K."/>
            <person name="Rios-Valencia D.G."/>
            <person name="Calderon-Gallegos A."/>
            <person name="de la Torre P."/>
            <person name="Carrero J.C."/>
            <person name="Sanchez-Flores A."/>
            <person name="Laclette J.P."/>
        </authorList>
    </citation>
    <scope>NUCLEOTIDE SEQUENCE [LARGE SCALE GENOMIC DNA]</scope>
    <source>
        <strain evidence="2">WFUcys</strain>
    </source>
</reference>
<evidence type="ECO:0000313" key="3">
    <source>
        <dbReference type="Proteomes" id="UP001651158"/>
    </source>
</evidence>
<keyword evidence="1" id="KW-0472">Membrane</keyword>
<feature type="transmembrane region" description="Helical" evidence="1">
    <location>
        <begin position="20"/>
        <end position="41"/>
    </location>
</feature>
<dbReference type="Proteomes" id="UP001651158">
    <property type="component" value="Unassembled WGS sequence"/>
</dbReference>
<accession>A0ABR4Q6G6</accession>
<sequence length="112" mass="12147">MITHVSPSTNCDVANINTDFLLLLPPTCTTLLLIALVAGVSTSLMMKDTKMALQTTFLSPLQLTSTPHQSGLACPTTFQSITLFLPLLPHLQRTVAFTVCPLVAVWCCSERE</sequence>